<evidence type="ECO:0000313" key="2">
    <source>
        <dbReference type="Proteomes" id="UP001630127"/>
    </source>
</evidence>
<sequence length="234" mass="26705">MGNGEVALIKLRHHEKGPRLRKRLAEEDKSKDAPHLVERERVKLEAKAKMTLQKLFHGILARARPPTWLSIVSVGLNPAKDDRGIKEGQALLLCTDMGRESTPLNPASNGYGSYASRLMWTKCLFFNILNRCEWKGRVPVKALSDLFEDPLFDGSGVGSLEHRTRSFFMRALPLLDLEDEPLFPPIGDDLEKASAASEMKNRSSRSKRDERGEDRRYWYLLFLSLGFQMDFQVM</sequence>
<keyword evidence="2" id="KW-1185">Reference proteome</keyword>
<proteinExistence type="predicted"/>
<organism evidence="1 2">
    <name type="scientific">Cinchona calisaya</name>
    <dbReference type="NCBI Taxonomy" id="153742"/>
    <lineage>
        <taxon>Eukaryota</taxon>
        <taxon>Viridiplantae</taxon>
        <taxon>Streptophyta</taxon>
        <taxon>Embryophyta</taxon>
        <taxon>Tracheophyta</taxon>
        <taxon>Spermatophyta</taxon>
        <taxon>Magnoliopsida</taxon>
        <taxon>eudicotyledons</taxon>
        <taxon>Gunneridae</taxon>
        <taxon>Pentapetalae</taxon>
        <taxon>asterids</taxon>
        <taxon>lamiids</taxon>
        <taxon>Gentianales</taxon>
        <taxon>Rubiaceae</taxon>
        <taxon>Cinchonoideae</taxon>
        <taxon>Cinchoneae</taxon>
        <taxon>Cinchona</taxon>
    </lineage>
</organism>
<dbReference type="AlphaFoldDB" id="A0ABD2ZA76"/>
<protein>
    <submittedName>
        <fullName evidence="1">Uncharacterized protein</fullName>
    </submittedName>
</protein>
<reference evidence="1 2" key="1">
    <citation type="submission" date="2024-11" db="EMBL/GenBank/DDBJ databases">
        <title>A near-complete genome assembly of Cinchona calisaya.</title>
        <authorList>
            <person name="Lian D.C."/>
            <person name="Zhao X.W."/>
            <person name="Wei L."/>
        </authorList>
    </citation>
    <scope>NUCLEOTIDE SEQUENCE [LARGE SCALE GENOMIC DNA]</scope>
    <source>
        <tissue evidence="1">Nenye</tissue>
    </source>
</reference>
<dbReference type="EMBL" id="JBJUIK010000010">
    <property type="protein sequence ID" value="KAL3516374.1"/>
    <property type="molecule type" value="Genomic_DNA"/>
</dbReference>
<comment type="caution">
    <text evidence="1">The sequence shown here is derived from an EMBL/GenBank/DDBJ whole genome shotgun (WGS) entry which is preliminary data.</text>
</comment>
<dbReference type="Proteomes" id="UP001630127">
    <property type="component" value="Unassembled WGS sequence"/>
</dbReference>
<name>A0ABD2ZA76_9GENT</name>
<gene>
    <name evidence="1" type="ORF">ACH5RR_023276</name>
</gene>
<accession>A0ABD2ZA76</accession>
<evidence type="ECO:0000313" key="1">
    <source>
        <dbReference type="EMBL" id="KAL3516374.1"/>
    </source>
</evidence>